<feature type="domain" description="RRM" evidence="7">
    <location>
        <begin position="338"/>
        <end position="412"/>
    </location>
</feature>
<evidence type="ECO:0000313" key="8">
    <source>
        <dbReference type="EMBL" id="ORY97179.1"/>
    </source>
</evidence>
<feature type="region of interest" description="Disordered" evidence="6">
    <location>
        <begin position="228"/>
        <end position="335"/>
    </location>
</feature>
<reference evidence="8 9" key="1">
    <citation type="submission" date="2016-07" db="EMBL/GenBank/DDBJ databases">
        <title>Pervasive Adenine N6-methylation of Active Genes in Fungi.</title>
        <authorList>
            <consortium name="DOE Joint Genome Institute"/>
            <person name="Mondo S.J."/>
            <person name="Dannebaum R.O."/>
            <person name="Kuo R.C."/>
            <person name="Labutti K."/>
            <person name="Haridas S."/>
            <person name="Kuo A."/>
            <person name="Salamov A."/>
            <person name="Ahrendt S.R."/>
            <person name="Lipzen A."/>
            <person name="Sullivan W."/>
            <person name="Andreopoulos W.B."/>
            <person name="Clum A."/>
            <person name="Lindquist E."/>
            <person name="Daum C."/>
            <person name="Ramamoorthy G.K."/>
            <person name="Gryganskyi A."/>
            <person name="Culley D."/>
            <person name="Magnuson J.K."/>
            <person name="James T.Y."/>
            <person name="O'Malley M.A."/>
            <person name="Stajich J.E."/>
            <person name="Spatafora J.W."/>
            <person name="Visel A."/>
            <person name="Grigoriev I.V."/>
        </authorList>
    </citation>
    <scope>NUCLEOTIDE SEQUENCE [LARGE SCALE GENOMIC DNA]</scope>
    <source>
        <strain evidence="8 9">NRRL 2496</strain>
    </source>
</reference>
<keyword evidence="9" id="KW-1185">Reference proteome</keyword>
<dbReference type="PROSITE" id="PS50102">
    <property type="entry name" value="RRM"/>
    <property type="match status" value="4"/>
</dbReference>
<evidence type="ECO:0000259" key="7">
    <source>
        <dbReference type="PROSITE" id="PS50102"/>
    </source>
</evidence>
<dbReference type="Proteomes" id="UP000242180">
    <property type="component" value="Unassembled WGS sequence"/>
</dbReference>
<keyword evidence="4" id="KW-0539">Nucleus</keyword>
<dbReference type="InterPro" id="IPR051945">
    <property type="entry name" value="RRM_MRD1_RNA_proc_ribogen"/>
</dbReference>
<feature type="compositionally biased region" description="Basic and acidic residues" evidence="6">
    <location>
        <begin position="650"/>
        <end position="660"/>
    </location>
</feature>
<dbReference type="CDD" id="cd12416">
    <property type="entry name" value="RRM4_RBM28_like"/>
    <property type="match status" value="1"/>
</dbReference>
<dbReference type="PANTHER" id="PTHR48039">
    <property type="entry name" value="RNA-BINDING MOTIF PROTEIN 14B"/>
    <property type="match status" value="1"/>
</dbReference>
<sequence>METKPKEKRTDGAISTLFVRNLGPKVTSQALEQLFADVGPIRHCFVVADTANGKVKEDDPNFKNRGFGYVRFALVDDAKQALEQLNRKKFMDNTIEVSYAKSKAVRKGDESSQPPPKRQRREEVVGKKQHKKKQPAAQKTQHDARLIIRNLPWKYNEEGLQKVFSAHGSVKDVSLPRKSPGGPLRGFGFVEMASVEEAEKAMEALNGSKHHGRTIVVDWSIPKDKYQKMEQEEEDKESNQKGADDDDDEAMEDANEDDDEDDDDDEEKEKENMDVEQDEDDEDEVEDESEDESENDESDDQDEAKEESEEESEDDDTKAKKQPKAKGEKRYPDASSGTTLFVRNLLFETTDGDLKAKFQQWGPVIYARIARDRNTSLSRGTGFVCMRQKEDADKIIKEADAMRALVAKETDETTLSMREKKKKGLVYDSILTPEAGAAFSEKFTLDGRVLDVTLAVSADRAGQIKTDKANRLKKEDKRNTYLMNEGVVFPNTPAAETMTEGELQRRQQSYASRKRLINTDPALFISKVRLSIRNMPLTIDEKELRKLGIQAVQMFKNQVKAKEREDLSKEEKEEGWHRLPKVKQAKIVRAKDRVDTNGQLRSRGYGFLEFYEHSHALAALRYLNNNPSLFAGKRLIVEFSLENQNVIERKQLRRTADNKPSRSNGKKPQGGRPPKRDRPQQKGGRPQQNREKRQRK</sequence>
<dbReference type="EMBL" id="MCGN01000004">
    <property type="protein sequence ID" value="ORY97179.1"/>
    <property type="molecule type" value="Genomic_DNA"/>
</dbReference>
<dbReference type="Pfam" id="PF00076">
    <property type="entry name" value="RRM_1"/>
    <property type="match status" value="3"/>
</dbReference>
<dbReference type="Gene3D" id="3.30.70.330">
    <property type="match status" value="4"/>
</dbReference>
<evidence type="ECO:0000256" key="3">
    <source>
        <dbReference type="ARBA" id="ARBA00022884"/>
    </source>
</evidence>
<dbReference type="SUPFAM" id="SSF54928">
    <property type="entry name" value="RNA-binding domain, RBD"/>
    <property type="match status" value="3"/>
</dbReference>
<dbReference type="STRING" id="13706.A0A1X2HE21"/>
<dbReference type="FunFam" id="3.30.70.330:FF:000182">
    <property type="entry name" value="RNA-binding motif protein 28"/>
    <property type="match status" value="1"/>
</dbReference>
<evidence type="ECO:0000256" key="6">
    <source>
        <dbReference type="SAM" id="MobiDB-lite"/>
    </source>
</evidence>
<feature type="domain" description="RRM" evidence="7">
    <location>
        <begin position="528"/>
        <end position="642"/>
    </location>
</feature>
<accession>A0A1X2HE21</accession>
<evidence type="ECO:0000256" key="5">
    <source>
        <dbReference type="PROSITE-ProRule" id="PRU00176"/>
    </source>
</evidence>
<dbReference type="CDD" id="cd12414">
    <property type="entry name" value="RRM2_RBM28_like"/>
    <property type="match status" value="1"/>
</dbReference>
<evidence type="ECO:0000256" key="1">
    <source>
        <dbReference type="ARBA" id="ARBA00004123"/>
    </source>
</evidence>
<dbReference type="GO" id="GO:0005730">
    <property type="term" value="C:nucleolus"/>
    <property type="evidence" value="ECO:0007669"/>
    <property type="project" value="TreeGrafter"/>
</dbReference>
<keyword evidence="2" id="KW-0677">Repeat</keyword>
<dbReference type="SMART" id="SM00360">
    <property type="entry name" value="RRM"/>
    <property type="match status" value="4"/>
</dbReference>
<dbReference type="InterPro" id="IPR000504">
    <property type="entry name" value="RRM_dom"/>
</dbReference>
<organism evidence="8 9">
    <name type="scientific">Syncephalastrum racemosum</name>
    <name type="common">Filamentous fungus</name>
    <dbReference type="NCBI Taxonomy" id="13706"/>
    <lineage>
        <taxon>Eukaryota</taxon>
        <taxon>Fungi</taxon>
        <taxon>Fungi incertae sedis</taxon>
        <taxon>Mucoromycota</taxon>
        <taxon>Mucoromycotina</taxon>
        <taxon>Mucoromycetes</taxon>
        <taxon>Mucorales</taxon>
        <taxon>Syncephalastraceae</taxon>
        <taxon>Syncephalastrum</taxon>
    </lineage>
</organism>
<keyword evidence="3 5" id="KW-0694">RNA-binding</keyword>
<dbReference type="PANTHER" id="PTHR48039:SF5">
    <property type="entry name" value="RNA-BINDING PROTEIN 28"/>
    <property type="match status" value="1"/>
</dbReference>
<protein>
    <recommendedName>
        <fullName evidence="7">RRM domain-containing protein</fullName>
    </recommendedName>
</protein>
<name>A0A1X2HE21_SYNRA</name>
<dbReference type="AlphaFoldDB" id="A0A1X2HE21"/>
<dbReference type="InterPro" id="IPR012677">
    <property type="entry name" value="Nucleotide-bd_a/b_plait_sf"/>
</dbReference>
<dbReference type="OrthoDB" id="267048at2759"/>
<dbReference type="OMA" id="FTHRHAL"/>
<comment type="subcellular location">
    <subcellularLocation>
        <location evidence="1">Nucleus</location>
    </subcellularLocation>
</comment>
<feature type="region of interest" description="Disordered" evidence="6">
    <location>
        <begin position="102"/>
        <end position="144"/>
    </location>
</feature>
<evidence type="ECO:0000256" key="4">
    <source>
        <dbReference type="ARBA" id="ARBA00023242"/>
    </source>
</evidence>
<dbReference type="InParanoid" id="A0A1X2HE21"/>
<comment type="caution">
    <text evidence="8">The sequence shown here is derived from an EMBL/GenBank/DDBJ whole genome shotgun (WGS) entry which is preliminary data.</text>
</comment>
<feature type="region of interest" description="Disordered" evidence="6">
    <location>
        <begin position="650"/>
        <end position="696"/>
    </location>
</feature>
<gene>
    <name evidence="8" type="ORF">BCR43DRAFT_489368</name>
</gene>
<evidence type="ECO:0000313" key="9">
    <source>
        <dbReference type="Proteomes" id="UP000242180"/>
    </source>
</evidence>
<feature type="domain" description="RRM" evidence="7">
    <location>
        <begin position="144"/>
        <end position="222"/>
    </location>
</feature>
<feature type="compositionally biased region" description="Acidic residues" evidence="6">
    <location>
        <begin position="244"/>
        <end position="316"/>
    </location>
</feature>
<dbReference type="GO" id="GO:0003729">
    <property type="term" value="F:mRNA binding"/>
    <property type="evidence" value="ECO:0007669"/>
    <property type="project" value="TreeGrafter"/>
</dbReference>
<evidence type="ECO:0000256" key="2">
    <source>
        <dbReference type="ARBA" id="ARBA00022737"/>
    </source>
</evidence>
<dbReference type="FunCoup" id="A0A1X2HE21">
    <property type="interactions" value="751"/>
</dbReference>
<feature type="domain" description="RRM" evidence="7">
    <location>
        <begin position="15"/>
        <end position="102"/>
    </location>
</feature>
<dbReference type="InterPro" id="IPR035979">
    <property type="entry name" value="RBD_domain_sf"/>
</dbReference>
<proteinExistence type="predicted"/>